<dbReference type="PROSITE" id="PS51257">
    <property type="entry name" value="PROKAR_LIPOPROTEIN"/>
    <property type="match status" value="1"/>
</dbReference>
<name>A0A5C8ZNB7_9GAMM</name>
<dbReference type="PANTHER" id="PTHR12558:SF13">
    <property type="entry name" value="CELL DIVISION CYCLE PROTEIN 27 HOMOLOG"/>
    <property type="match status" value="1"/>
</dbReference>
<comment type="caution">
    <text evidence="3">The sequence shown here is derived from an EMBL/GenBank/DDBJ whole genome shotgun (WGS) entry which is preliminary data.</text>
</comment>
<dbReference type="Gene3D" id="1.25.40.10">
    <property type="entry name" value="Tetratricopeptide repeat domain"/>
    <property type="match status" value="2"/>
</dbReference>
<dbReference type="SMART" id="SM00028">
    <property type="entry name" value="TPR"/>
    <property type="match status" value="4"/>
</dbReference>
<gene>
    <name evidence="3" type="ORF">FVW59_18575</name>
</gene>
<dbReference type="PROSITE" id="PS50005">
    <property type="entry name" value="TPR"/>
    <property type="match status" value="1"/>
</dbReference>
<dbReference type="InterPro" id="IPR038765">
    <property type="entry name" value="Papain-like_cys_pep_sf"/>
</dbReference>
<dbReference type="RefSeq" id="WP_148065881.1">
    <property type="nucleotide sequence ID" value="NZ_VRYZ01000010.1"/>
</dbReference>
<evidence type="ECO:0000313" key="3">
    <source>
        <dbReference type="EMBL" id="TXS89129.1"/>
    </source>
</evidence>
<evidence type="ECO:0000256" key="1">
    <source>
        <dbReference type="PROSITE-ProRule" id="PRU00339"/>
    </source>
</evidence>
<feature type="domain" description="Transglutaminase-like" evidence="2">
    <location>
        <begin position="80"/>
        <end position="161"/>
    </location>
</feature>
<proteinExistence type="predicted"/>
<feature type="repeat" description="TPR" evidence="1">
    <location>
        <begin position="244"/>
        <end position="277"/>
    </location>
</feature>
<dbReference type="AlphaFoldDB" id="A0A5C8ZNB7"/>
<dbReference type="EMBL" id="VRYZ01000010">
    <property type="protein sequence ID" value="TXS89129.1"/>
    <property type="molecule type" value="Genomic_DNA"/>
</dbReference>
<dbReference type="PANTHER" id="PTHR12558">
    <property type="entry name" value="CELL DIVISION CYCLE 16,23,27"/>
    <property type="match status" value="1"/>
</dbReference>
<keyword evidence="4" id="KW-1185">Reference proteome</keyword>
<dbReference type="SUPFAM" id="SSF48452">
    <property type="entry name" value="TPR-like"/>
    <property type="match status" value="1"/>
</dbReference>
<dbReference type="Pfam" id="PF13176">
    <property type="entry name" value="TPR_7"/>
    <property type="match status" value="1"/>
</dbReference>
<dbReference type="OrthoDB" id="5801251at2"/>
<evidence type="ECO:0000313" key="4">
    <source>
        <dbReference type="Proteomes" id="UP000321933"/>
    </source>
</evidence>
<evidence type="ECO:0000259" key="2">
    <source>
        <dbReference type="Pfam" id="PF01841"/>
    </source>
</evidence>
<organism evidence="3 4">
    <name type="scientific">Parahaliea aestuarii</name>
    <dbReference type="NCBI Taxonomy" id="1852021"/>
    <lineage>
        <taxon>Bacteria</taxon>
        <taxon>Pseudomonadati</taxon>
        <taxon>Pseudomonadota</taxon>
        <taxon>Gammaproteobacteria</taxon>
        <taxon>Cellvibrionales</taxon>
        <taxon>Halieaceae</taxon>
        <taxon>Parahaliea</taxon>
    </lineage>
</organism>
<sequence>MAGPVRGAGLWRWCGSRRRCFVVFLFPVFLLTACSHQPSFRDAVTALPPLQFEGQVVTLEAAASLDSPGLLDLDEAMRDFVASYARSAAQPRQRLINLHSAVKGSGTLGMRYDAFSDGTAQQVFQRGTANCLSYAHLFVALAREAGLDARYQWLEVRPQWTRIGERVALRLHVNVLVRLPSGEQYMVDIDPLPSRDIADSRTLSDGEARALHHNNLAMEALATGDLAAAWQQGVKALQISPDMGQLWVNLGAIYRAAGQDGPAERSYFRALQLDGGDRSAMNNLLVLYQRQGRSDEQAYWAERVARYREANPYYHAWLGDQAGEAGDWDAALLHYQRALDLRGDDARLFYALGIIEYRRGDYDAATDYIGRAIKGATLRGDIDDYRLQLDLIRREALAAR</sequence>
<dbReference type="SUPFAM" id="SSF54001">
    <property type="entry name" value="Cysteine proteinases"/>
    <property type="match status" value="1"/>
</dbReference>
<dbReference type="Pfam" id="PF13432">
    <property type="entry name" value="TPR_16"/>
    <property type="match status" value="1"/>
</dbReference>
<dbReference type="Proteomes" id="UP000321933">
    <property type="component" value="Unassembled WGS sequence"/>
</dbReference>
<dbReference type="InterPro" id="IPR019734">
    <property type="entry name" value="TPR_rpt"/>
</dbReference>
<reference evidence="3 4" key="1">
    <citation type="submission" date="2019-08" db="EMBL/GenBank/DDBJ databases">
        <title>Parahaliea maris sp. nov., isolated from the surface seawater.</title>
        <authorList>
            <person name="Liu Y."/>
        </authorList>
    </citation>
    <scope>NUCLEOTIDE SEQUENCE [LARGE SCALE GENOMIC DNA]</scope>
    <source>
        <strain evidence="3 4">S2-26</strain>
    </source>
</reference>
<dbReference type="Gene3D" id="3.10.620.30">
    <property type="match status" value="1"/>
</dbReference>
<dbReference type="InterPro" id="IPR011990">
    <property type="entry name" value="TPR-like_helical_dom_sf"/>
</dbReference>
<dbReference type="InterPro" id="IPR002931">
    <property type="entry name" value="Transglutaminase-like"/>
</dbReference>
<accession>A0A5C8ZNB7</accession>
<protein>
    <submittedName>
        <fullName evidence="3">Tetratricopeptide repeat protein</fullName>
    </submittedName>
</protein>
<dbReference type="Pfam" id="PF01841">
    <property type="entry name" value="Transglut_core"/>
    <property type="match status" value="1"/>
</dbReference>
<keyword evidence="1" id="KW-0802">TPR repeat</keyword>